<protein>
    <submittedName>
        <fullName evidence="1">Uncharacterized protein</fullName>
    </submittedName>
</protein>
<evidence type="ECO:0000313" key="1">
    <source>
        <dbReference type="EMBL" id="WAQ81334.1"/>
    </source>
</evidence>
<sequence>MPEVFVSAAPTTEKDPPPWRLKYLEIPRSLLLVFPGLCKLNLSGNPLGCLPASLCQWKLVKLSVDPPTRQPSGRQRLACILGCASDPPTLAESCLSRLIKSAARPGLPVVPAPQHPLPAHLSRALAKGRLCDDCHRFRWSAQKAIYLRAPPNYMIRGFNGNRLKPHSLILGPSFLCPACLSLHCIRTHPL</sequence>
<proteinExistence type="predicted"/>
<reference evidence="1" key="1">
    <citation type="submission" date="2022-10" db="EMBL/GenBank/DDBJ databases">
        <title>Puccinia triticina Genome sequencing and assembly.</title>
        <authorList>
            <person name="Li C."/>
        </authorList>
    </citation>
    <scope>NUCLEOTIDE SEQUENCE</scope>
    <source>
        <strain evidence="1">Pt15</strain>
    </source>
</reference>
<dbReference type="Proteomes" id="UP001164743">
    <property type="component" value="Chromosome 1A"/>
</dbReference>
<accession>A0ABY7C8L2</accession>
<dbReference type="RefSeq" id="XP_053016889.1">
    <property type="nucleotide sequence ID" value="XM_053165726.1"/>
</dbReference>
<dbReference type="EMBL" id="CP110421">
    <property type="protein sequence ID" value="WAQ81334.1"/>
    <property type="molecule type" value="Genomic_DNA"/>
</dbReference>
<keyword evidence="2" id="KW-1185">Reference proteome</keyword>
<dbReference type="GeneID" id="77806621"/>
<organism evidence="1 2">
    <name type="scientific">Puccinia triticina</name>
    <dbReference type="NCBI Taxonomy" id="208348"/>
    <lineage>
        <taxon>Eukaryota</taxon>
        <taxon>Fungi</taxon>
        <taxon>Dikarya</taxon>
        <taxon>Basidiomycota</taxon>
        <taxon>Pucciniomycotina</taxon>
        <taxon>Pucciniomycetes</taxon>
        <taxon>Pucciniales</taxon>
        <taxon>Pucciniaceae</taxon>
        <taxon>Puccinia</taxon>
    </lineage>
</organism>
<gene>
    <name evidence="1" type="ORF">PtA15_1A674</name>
</gene>
<name>A0ABY7C8L2_9BASI</name>
<evidence type="ECO:0000313" key="2">
    <source>
        <dbReference type="Proteomes" id="UP001164743"/>
    </source>
</evidence>